<dbReference type="InterPro" id="IPR001828">
    <property type="entry name" value="ANF_lig-bd_rcpt"/>
</dbReference>
<feature type="domain" description="Ionotropic glutamate receptor C-terminal" evidence="16">
    <location>
        <begin position="441"/>
        <end position="783"/>
    </location>
</feature>
<dbReference type="EMBL" id="UYJE01002360">
    <property type="protein sequence ID" value="VDI09990.1"/>
    <property type="molecule type" value="Genomic_DNA"/>
</dbReference>
<keyword evidence="11" id="KW-1071">Ligand-gated ion channel</keyword>
<evidence type="ECO:0000256" key="14">
    <source>
        <dbReference type="SAM" id="Phobius"/>
    </source>
</evidence>
<proteinExistence type="predicted"/>
<evidence type="ECO:0000256" key="3">
    <source>
        <dbReference type="ARBA" id="ARBA00022692"/>
    </source>
</evidence>
<dbReference type="InterPro" id="IPR001320">
    <property type="entry name" value="Iontro_rcpt_C"/>
</dbReference>
<accession>A0A8B6CW05</accession>
<evidence type="ECO:0000256" key="12">
    <source>
        <dbReference type="ARBA" id="ARBA00023303"/>
    </source>
</evidence>
<organism evidence="18 19">
    <name type="scientific">Mytilus galloprovincialis</name>
    <name type="common">Mediterranean mussel</name>
    <dbReference type="NCBI Taxonomy" id="29158"/>
    <lineage>
        <taxon>Eukaryota</taxon>
        <taxon>Metazoa</taxon>
        <taxon>Spiralia</taxon>
        <taxon>Lophotrochozoa</taxon>
        <taxon>Mollusca</taxon>
        <taxon>Bivalvia</taxon>
        <taxon>Autobranchia</taxon>
        <taxon>Pteriomorphia</taxon>
        <taxon>Mytilida</taxon>
        <taxon>Mytiloidea</taxon>
        <taxon>Mytilidae</taxon>
        <taxon>Mytilinae</taxon>
        <taxon>Mytilus</taxon>
    </lineage>
</organism>
<evidence type="ECO:0000259" key="16">
    <source>
        <dbReference type="SMART" id="SM00079"/>
    </source>
</evidence>
<comment type="subcellular location">
    <subcellularLocation>
        <location evidence="1">Membrane</location>
        <topology evidence="1">Multi-pass membrane protein</topology>
    </subcellularLocation>
    <subcellularLocation>
        <location evidence="13">Postsynaptic cell membrane</location>
    </subcellularLocation>
</comment>
<dbReference type="Gene3D" id="3.40.50.2300">
    <property type="match status" value="2"/>
</dbReference>
<comment type="caution">
    <text evidence="18">The sequence shown here is derived from an EMBL/GenBank/DDBJ whole genome shotgun (WGS) entry which is preliminary data.</text>
</comment>
<keyword evidence="2" id="KW-0813">Transport</keyword>
<evidence type="ECO:0000256" key="9">
    <source>
        <dbReference type="ARBA" id="ARBA00023180"/>
    </source>
</evidence>
<evidence type="ECO:0000256" key="15">
    <source>
        <dbReference type="SAM" id="SignalP"/>
    </source>
</evidence>
<dbReference type="GO" id="GO:0045211">
    <property type="term" value="C:postsynaptic membrane"/>
    <property type="evidence" value="ECO:0007669"/>
    <property type="project" value="UniProtKB-SubCell"/>
</dbReference>
<keyword evidence="15" id="KW-0732">Signal</keyword>
<dbReference type="SMART" id="SM00918">
    <property type="entry name" value="Lig_chan-Glu_bd"/>
    <property type="match status" value="1"/>
</dbReference>
<dbReference type="FunFam" id="3.40.190.10:FF:000024">
    <property type="entry name" value="Glutamate receptor, ionotropic, delta 1"/>
    <property type="match status" value="1"/>
</dbReference>
<evidence type="ECO:0000256" key="4">
    <source>
        <dbReference type="ARBA" id="ARBA00022989"/>
    </source>
</evidence>
<dbReference type="Pfam" id="PF00060">
    <property type="entry name" value="Lig_chan"/>
    <property type="match status" value="1"/>
</dbReference>
<keyword evidence="4 14" id="KW-1133">Transmembrane helix</keyword>
<evidence type="ECO:0000313" key="18">
    <source>
        <dbReference type="EMBL" id="VDI09990.1"/>
    </source>
</evidence>
<dbReference type="AlphaFoldDB" id="A0A8B6CW05"/>
<evidence type="ECO:0000256" key="11">
    <source>
        <dbReference type="ARBA" id="ARBA00023286"/>
    </source>
</evidence>
<evidence type="ECO:0000256" key="5">
    <source>
        <dbReference type="ARBA" id="ARBA00023018"/>
    </source>
</evidence>
<evidence type="ECO:0000256" key="13">
    <source>
        <dbReference type="ARBA" id="ARBA00034100"/>
    </source>
</evidence>
<dbReference type="SMART" id="SM00079">
    <property type="entry name" value="PBPe"/>
    <property type="match status" value="1"/>
</dbReference>
<evidence type="ECO:0000313" key="19">
    <source>
        <dbReference type="Proteomes" id="UP000596742"/>
    </source>
</evidence>
<evidence type="ECO:0000256" key="8">
    <source>
        <dbReference type="ARBA" id="ARBA00023170"/>
    </source>
</evidence>
<keyword evidence="8" id="KW-0675">Receptor</keyword>
<evidence type="ECO:0000259" key="17">
    <source>
        <dbReference type="SMART" id="SM00918"/>
    </source>
</evidence>
<dbReference type="InterPro" id="IPR019594">
    <property type="entry name" value="Glu/Gly-bd"/>
</dbReference>
<feature type="chain" id="PRO_5033013118" evidence="15">
    <location>
        <begin position="20"/>
        <end position="911"/>
    </location>
</feature>
<dbReference type="Gene3D" id="3.40.190.10">
    <property type="entry name" value="Periplasmic binding protein-like II"/>
    <property type="match status" value="2"/>
</dbReference>
<keyword evidence="5" id="KW-0770">Synapse</keyword>
<evidence type="ECO:0000256" key="2">
    <source>
        <dbReference type="ARBA" id="ARBA00022448"/>
    </source>
</evidence>
<protein>
    <submittedName>
        <fullName evidence="18">Uncharacterized protein</fullName>
    </submittedName>
</protein>
<keyword evidence="19" id="KW-1185">Reference proteome</keyword>
<dbReference type="SUPFAM" id="SSF53822">
    <property type="entry name" value="Periplasmic binding protein-like I"/>
    <property type="match status" value="1"/>
</dbReference>
<dbReference type="PANTHER" id="PTHR18966">
    <property type="entry name" value="IONOTROPIC GLUTAMATE RECEPTOR"/>
    <property type="match status" value="1"/>
</dbReference>
<sequence>MTPVTFYIVFVLMVHECFGVCYFTNNQTPVKYNFVVGILSPSTGLSPLQEFVEKNIQSNDTDVIDCYGSITIVNVNVRDNLTIQENGWTNIKDGLNTTLKLQANDKVETGVSVVIGPYYTNLAMILEQENIPYVITQDKGFDYVDETRIEDHVVWSNLVEVSPPAEQLNEAIVDLFLAWKNKTAVVVLPDDPKINDVCLDLIRRMIANQISPISYAFQMNSEEDIRNQTVEVLRNAQLLRQEIILICSPRDDQHKLIESVLIEAKSFGNIMENEKNIFIFHDSSFFLEPFDEGPMYRQGLFEANCQLLAYRNKEIRPGSKYLTSTYEATATDTAHLIQKSQKLYLQKTSGTDEHVDVFNRSKLIDALRESTLPNGKTGSVKFDSEGKRIDYAFHLYNHGGSSLFKKIGEWRPKGNTTHDRLVLIPFNDTLEKDTRGIFPDIVKVVFVMEEPFIMNKPGNVGYEGFTIDLLEELSKLLSFKYELYPSPNNAYGSEINGRWNGMIDEVRAGNATLGMGAISITSEREEVVDFSLGVLSTGVNMLISKPKEHSSIFQFMRPFTLELWMGILGATVTVCIVYLMLDTGNPERKFTLKEVLWFSIGTVLMRGTDFSPRPSSQRILTAGFTFFVLITVSTYTANMAAFLTKVNLDQPVETLIELAERTNIQVGTINNSATMRFLQSSNDTTYKTIWKRVIESNGLVTNSSQGRLRSGEGNFAFIYDYLINSYFEKNYCKTKMSGQPIRLQEHGIVMKPGNPAKTSINIAILQLKEKGFITRLRKRWWEDKRQCADDALSKSVLQVEFGVKHMSGVLIVLLFGLAFSVSFFLFKKFYVLSKQQKSSKKESNGKETEDKIEETKSMLGDEETKMFGKDETNIFGNEGTKSVFENEETKPVFGSEIPIDMEKYTNVYDKV</sequence>
<keyword evidence="12" id="KW-0407">Ion channel</keyword>
<dbReference type="Pfam" id="PF10613">
    <property type="entry name" value="Lig_chan-Glu_bd"/>
    <property type="match status" value="1"/>
</dbReference>
<feature type="signal peptide" evidence="15">
    <location>
        <begin position="1"/>
        <end position="19"/>
    </location>
</feature>
<feature type="domain" description="Ionotropic glutamate receptor L-glutamate and glycine-binding" evidence="17">
    <location>
        <begin position="451"/>
        <end position="507"/>
    </location>
</feature>
<dbReference type="OrthoDB" id="5984008at2759"/>
<dbReference type="FunFam" id="1.10.287.70:FF:000143">
    <property type="entry name" value="Probable glutamate receptor"/>
    <property type="match status" value="1"/>
</dbReference>
<keyword evidence="9" id="KW-0325">Glycoprotein</keyword>
<dbReference type="InterPro" id="IPR028082">
    <property type="entry name" value="Peripla_BP_I"/>
</dbReference>
<dbReference type="SUPFAM" id="SSF53850">
    <property type="entry name" value="Periplasmic binding protein-like II"/>
    <property type="match status" value="1"/>
</dbReference>
<feature type="transmembrane region" description="Helical" evidence="14">
    <location>
        <begin position="619"/>
        <end position="643"/>
    </location>
</feature>
<feature type="transmembrane region" description="Helical" evidence="14">
    <location>
        <begin position="806"/>
        <end position="826"/>
    </location>
</feature>
<evidence type="ECO:0000256" key="1">
    <source>
        <dbReference type="ARBA" id="ARBA00004141"/>
    </source>
</evidence>
<evidence type="ECO:0000256" key="6">
    <source>
        <dbReference type="ARBA" id="ARBA00023065"/>
    </source>
</evidence>
<dbReference type="Pfam" id="PF01094">
    <property type="entry name" value="ANF_receptor"/>
    <property type="match status" value="1"/>
</dbReference>
<name>A0A8B6CW05_MYTGA</name>
<dbReference type="Proteomes" id="UP000596742">
    <property type="component" value="Unassembled WGS sequence"/>
</dbReference>
<dbReference type="InterPro" id="IPR015683">
    <property type="entry name" value="Ionotropic_Glu_rcpt"/>
</dbReference>
<keyword evidence="7 14" id="KW-0472">Membrane</keyword>
<evidence type="ECO:0000256" key="7">
    <source>
        <dbReference type="ARBA" id="ARBA00023136"/>
    </source>
</evidence>
<feature type="transmembrane region" description="Helical" evidence="14">
    <location>
        <begin position="563"/>
        <end position="581"/>
    </location>
</feature>
<reference evidence="18" key="1">
    <citation type="submission" date="2018-11" db="EMBL/GenBank/DDBJ databases">
        <authorList>
            <person name="Alioto T."/>
            <person name="Alioto T."/>
        </authorList>
    </citation>
    <scope>NUCLEOTIDE SEQUENCE</scope>
</reference>
<keyword evidence="6" id="KW-0406">Ion transport</keyword>
<keyword evidence="3 14" id="KW-0812">Transmembrane</keyword>
<gene>
    <name evidence="18" type="ORF">MGAL_10B065272</name>
</gene>
<evidence type="ECO:0000256" key="10">
    <source>
        <dbReference type="ARBA" id="ARBA00023257"/>
    </source>
</evidence>
<keyword evidence="10" id="KW-0628">Postsynaptic cell membrane</keyword>
<dbReference type="GO" id="GO:0015276">
    <property type="term" value="F:ligand-gated monoatomic ion channel activity"/>
    <property type="evidence" value="ECO:0007669"/>
    <property type="project" value="InterPro"/>
</dbReference>